<keyword evidence="3" id="KW-0808">Transferase</keyword>
<dbReference type="GO" id="GO:0008478">
    <property type="term" value="F:pyridoxal kinase activity"/>
    <property type="evidence" value="ECO:0007669"/>
    <property type="project" value="UniProtKB-EC"/>
</dbReference>
<dbReference type="Gene3D" id="3.40.1190.20">
    <property type="match status" value="1"/>
</dbReference>
<proteinExistence type="inferred from homology"/>
<evidence type="ECO:0000256" key="5">
    <source>
        <dbReference type="ARBA" id="ARBA00022777"/>
    </source>
</evidence>
<evidence type="ECO:0000256" key="6">
    <source>
        <dbReference type="ARBA" id="ARBA00022840"/>
    </source>
</evidence>
<evidence type="ECO:0000256" key="3">
    <source>
        <dbReference type="ARBA" id="ARBA00022679"/>
    </source>
</evidence>
<dbReference type="RefSeq" id="XP_067550636.1">
    <property type="nucleotide sequence ID" value="XM_067694995.1"/>
</dbReference>
<dbReference type="EC" id="2.7.1.35" evidence="2"/>
<comment type="similarity">
    <text evidence="1">Belongs to the pyridoxine kinase family.</text>
</comment>
<dbReference type="AlphaFoldDB" id="A0A8H8DDZ0"/>
<evidence type="ECO:0000256" key="4">
    <source>
        <dbReference type="ARBA" id="ARBA00022741"/>
    </source>
</evidence>
<dbReference type="GeneID" id="93649240"/>
<organism evidence="8 9">
    <name type="scientific">Candida metapsilosis</name>
    <dbReference type="NCBI Taxonomy" id="273372"/>
    <lineage>
        <taxon>Eukaryota</taxon>
        <taxon>Fungi</taxon>
        <taxon>Dikarya</taxon>
        <taxon>Ascomycota</taxon>
        <taxon>Saccharomycotina</taxon>
        <taxon>Pichiomycetes</taxon>
        <taxon>Debaryomycetaceae</taxon>
        <taxon>Candida/Lodderomyces clade</taxon>
        <taxon>Candida</taxon>
    </lineage>
</organism>
<dbReference type="GO" id="GO:0005829">
    <property type="term" value="C:cytosol"/>
    <property type="evidence" value="ECO:0007669"/>
    <property type="project" value="TreeGrafter"/>
</dbReference>
<gene>
    <name evidence="8" type="ORF">I9W82_000611</name>
</gene>
<accession>A0A8H8DDZ0</accession>
<reference evidence="8 9" key="1">
    <citation type="submission" date="2020-12" db="EMBL/GenBank/DDBJ databases">
        <title>Effect of drift, selection, and recombination on the evolution of hybrid genomes in Candida yeast pathogens.</title>
        <authorList>
            <person name="Mixao V."/>
            <person name="Ksiezopolska E."/>
            <person name="Saus E."/>
            <person name="Boekhout T."/>
            <person name="Gacser A."/>
            <person name="Gabaldon T."/>
        </authorList>
    </citation>
    <scope>NUCLEOTIDE SEQUENCE [LARGE SCALE GENOMIC DNA]</scope>
    <source>
        <strain evidence="8 9">BP57</strain>
    </source>
</reference>
<name>A0A8H8DDZ0_9ASCO</name>
<dbReference type="GO" id="GO:0009443">
    <property type="term" value="P:pyridoxal 5'-phosphate salvage"/>
    <property type="evidence" value="ECO:0007669"/>
    <property type="project" value="InterPro"/>
</dbReference>
<dbReference type="InterPro" id="IPR004625">
    <property type="entry name" value="PyrdxlKinase"/>
</dbReference>
<dbReference type="Pfam" id="PF08543">
    <property type="entry name" value="Phos_pyr_kin"/>
    <property type="match status" value="1"/>
</dbReference>
<dbReference type="OrthoDB" id="2104723at2759"/>
<evidence type="ECO:0000313" key="8">
    <source>
        <dbReference type="EMBL" id="KAG5421520.1"/>
    </source>
</evidence>
<dbReference type="EMBL" id="JAEOAQ010000001">
    <property type="protein sequence ID" value="KAG5421520.1"/>
    <property type="molecule type" value="Genomic_DNA"/>
</dbReference>
<dbReference type="PANTHER" id="PTHR10534">
    <property type="entry name" value="PYRIDOXAL KINASE"/>
    <property type="match status" value="1"/>
</dbReference>
<evidence type="ECO:0000256" key="1">
    <source>
        <dbReference type="ARBA" id="ARBA00008805"/>
    </source>
</evidence>
<keyword evidence="5" id="KW-0418">Kinase</keyword>
<evidence type="ECO:0000259" key="7">
    <source>
        <dbReference type="Pfam" id="PF08543"/>
    </source>
</evidence>
<dbReference type="InterPro" id="IPR013749">
    <property type="entry name" value="PM/HMP-P_kinase-1"/>
</dbReference>
<dbReference type="SUPFAM" id="SSF53613">
    <property type="entry name" value="Ribokinase-like"/>
    <property type="match status" value="1"/>
</dbReference>
<keyword evidence="4" id="KW-0547">Nucleotide-binding</keyword>
<dbReference type="Proteomes" id="UP000669133">
    <property type="component" value="Unassembled WGS sequence"/>
</dbReference>
<evidence type="ECO:0000256" key="2">
    <source>
        <dbReference type="ARBA" id="ARBA00012104"/>
    </source>
</evidence>
<dbReference type="GO" id="GO:0005524">
    <property type="term" value="F:ATP binding"/>
    <property type="evidence" value="ECO:0007669"/>
    <property type="project" value="UniProtKB-KW"/>
</dbReference>
<feature type="domain" description="Pyridoxamine kinase/Phosphomethylpyrimidine kinase" evidence="7">
    <location>
        <begin position="130"/>
        <end position="214"/>
    </location>
</feature>
<dbReference type="CDD" id="cd01173">
    <property type="entry name" value="pyridoxal_pyridoxamine_kinase"/>
    <property type="match status" value="1"/>
</dbReference>
<dbReference type="InterPro" id="IPR029056">
    <property type="entry name" value="Ribokinase-like"/>
</dbReference>
<keyword evidence="9" id="KW-1185">Reference proteome</keyword>
<protein>
    <recommendedName>
        <fullName evidence="2">pyridoxal kinase</fullName>
        <ecNumber evidence="2">2.7.1.35</ecNumber>
    </recommendedName>
</protein>
<keyword evidence="6" id="KW-0067">ATP-binding</keyword>
<dbReference type="PANTHER" id="PTHR10534:SF2">
    <property type="entry name" value="PYRIDOXAL KINASE"/>
    <property type="match status" value="1"/>
</dbReference>
<comment type="caution">
    <text evidence="8">The sequence shown here is derived from an EMBL/GenBank/DDBJ whole genome shotgun (WGS) entry which is preliminary data.</text>
</comment>
<sequence>MMKSVLSIQSHVVHGYVGGRAAIFPLQTQGWEVDNINTVHFSNHTGYGHFTGSKLGRDELKSIMDQLINQLQIEYGAVITGYVPNAELISCIREYIVAMKDKTRKLKQDGHESNGGAAHLDGNVASSLIYLMDPVMGDNNYMYVDQSCVDEYRRLIHSDVVDIITPNQFELELLVDNKITNRESIKDAIMYLHDKCHIPYVVITSVDAQVINSQSADGAGEGEDYIYCVISTKSHPSSDAQMRMFQIPTIKSYFTGVGDLFSALLLDKFVANNVGSDTDDDLNRLSKSVNQVLTIMAKTLKLTHKLGMQQAQTAVLNNKNGVEKGASEASQHKEDAIVGKINDGETMKYFELKVIQAKEFYNYNGDGEFKEMTFIE</sequence>
<evidence type="ECO:0000313" key="9">
    <source>
        <dbReference type="Proteomes" id="UP000669133"/>
    </source>
</evidence>